<keyword evidence="4 7" id="KW-0133">Cell shape</keyword>
<organism evidence="11 12">
    <name type="scientific">Azorhizobium caulinodans (strain ATCC 43989 / DSM 5975 / JCM 20966 / LMG 6465 / NBRC 14845 / NCIMB 13405 / ORS 571)</name>
    <dbReference type="NCBI Taxonomy" id="438753"/>
    <lineage>
        <taxon>Bacteria</taxon>
        <taxon>Pseudomonadati</taxon>
        <taxon>Pseudomonadota</taxon>
        <taxon>Alphaproteobacteria</taxon>
        <taxon>Hyphomicrobiales</taxon>
        <taxon>Xanthobacteraceae</taxon>
        <taxon>Azorhizobium</taxon>
    </lineage>
</organism>
<dbReference type="GO" id="GO:0008360">
    <property type="term" value="P:regulation of cell shape"/>
    <property type="evidence" value="ECO:0007669"/>
    <property type="project" value="UniProtKB-UniRule"/>
</dbReference>
<feature type="chain" id="PRO_5002721053" description="L,D-TPase catalytic domain-containing protein" evidence="9">
    <location>
        <begin position="27"/>
        <end position="425"/>
    </location>
</feature>
<keyword evidence="5 7" id="KW-0573">Peptidoglycan synthesis</keyword>
<dbReference type="PROSITE" id="PS51257">
    <property type="entry name" value="PROKAR_LIPOPROTEIN"/>
    <property type="match status" value="1"/>
</dbReference>
<dbReference type="InterPro" id="IPR038063">
    <property type="entry name" value="Transpep_catalytic_dom"/>
</dbReference>
<evidence type="ECO:0000256" key="7">
    <source>
        <dbReference type="PROSITE-ProRule" id="PRU01373"/>
    </source>
</evidence>
<dbReference type="EMBL" id="AP009384">
    <property type="protein sequence ID" value="BAF89312.1"/>
    <property type="molecule type" value="Genomic_DNA"/>
</dbReference>
<dbReference type="eggNOG" id="COG3034">
    <property type="taxonomic scope" value="Bacteria"/>
</dbReference>
<dbReference type="CDD" id="cd16913">
    <property type="entry name" value="YkuD_like"/>
    <property type="match status" value="1"/>
</dbReference>
<evidence type="ECO:0000256" key="4">
    <source>
        <dbReference type="ARBA" id="ARBA00022960"/>
    </source>
</evidence>
<evidence type="ECO:0000256" key="5">
    <source>
        <dbReference type="ARBA" id="ARBA00022984"/>
    </source>
</evidence>
<protein>
    <recommendedName>
        <fullName evidence="10">L,D-TPase catalytic domain-containing protein</fullName>
    </recommendedName>
</protein>
<dbReference type="Proteomes" id="UP000000270">
    <property type="component" value="Chromosome"/>
</dbReference>
<evidence type="ECO:0000256" key="8">
    <source>
        <dbReference type="SAM" id="MobiDB-lite"/>
    </source>
</evidence>
<reference evidence="11 12" key="1">
    <citation type="journal article" date="2007" name="Appl. Environ. Microbiol.">
        <title>Rhizobial factors required for stem nodule maturation and maintenance in Sesbania rostrata-Azorhizobium caulinodans ORS571 symbiosis.</title>
        <authorList>
            <person name="Suzuki S."/>
            <person name="Aono T."/>
            <person name="Lee KB."/>
            <person name="Suzuki T."/>
            <person name="Liu CT."/>
            <person name="Miwa H."/>
            <person name="Wakao S."/>
            <person name="Iki T."/>
            <person name="Oyaizu H."/>
        </authorList>
    </citation>
    <scope>NUCLEOTIDE SEQUENCE [LARGE SCALE GENOMIC DNA]</scope>
    <source>
        <strain evidence="12">ATCC 43989 / DSM 5975 / JCM 20966 / LMG 6465 / NBRC 14845 / NCIMB 13405 / ORS 571</strain>
    </source>
</reference>
<feature type="active site" description="Nucleophile" evidence="7">
    <location>
        <position position="162"/>
    </location>
</feature>
<evidence type="ECO:0000256" key="6">
    <source>
        <dbReference type="ARBA" id="ARBA00023316"/>
    </source>
</evidence>
<reference evidence="12" key="2">
    <citation type="submission" date="2007-04" db="EMBL/GenBank/DDBJ databases">
        <title>Complete genome sequence of the nitrogen-fixing bacterium Azorhizobium caulinodans ORS571.</title>
        <authorList>
            <person name="Lee K.B."/>
            <person name="Backer P.D."/>
            <person name="Aono T."/>
            <person name="Liu C.T."/>
            <person name="Suzuki S."/>
            <person name="Suzuki T."/>
            <person name="Kaneko T."/>
            <person name="Yamada M."/>
            <person name="Tabata S."/>
            <person name="Kupfer D.M."/>
            <person name="Najar F.Z."/>
            <person name="Wiley G.B."/>
            <person name="Roe B."/>
            <person name="Binnewies T."/>
            <person name="Ussery D."/>
            <person name="Vereecke D."/>
            <person name="Gevers D."/>
            <person name="Holsters M."/>
            <person name="Oyaizu H."/>
        </authorList>
    </citation>
    <scope>NUCLEOTIDE SEQUENCE [LARGE SCALE GENOMIC DNA]</scope>
    <source>
        <strain evidence="12">ATCC 43989 / DSM 5975 / JCM 20966 / LMG 6465 / NBRC 14845 / NCIMB 13405 / ORS 571</strain>
    </source>
</reference>
<dbReference type="PANTHER" id="PTHR36699:SF1">
    <property type="entry name" value="L,D-TRANSPEPTIDASE YAFK-RELATED"/>
    <property type="match status" value="1"/>
</dbReference>
<reference evidence="11 12" key="5">
    <citation type="journal article" date="2010" name="Appl. Environ. Microbiol.">
        <title>phrR-like gene praR of Azorhizobium caulinodans ORS571 is essential for symbiosis with Sesbania rostrata and is involved in expression of reb genes.</title>
        <authorList>
            <person name="Akiba N."/>
            <person name="Aono T."/>
            <person name="Toyazaki H."/>
            <person name="Sato S."/>
            <person name="Oyaizu H."/>
        </authorList>
    </citation>
    <scope>NUCLEOTIDE SEQUENCE [LARGE SCALE GENOMIC DNA]</scope>
    <source>
        <strain evidence="12">ATCC 43989 / DSM 5975 / JCM 20966 / LMG 6465 / NBRC 14845 / NCIMB 13405 / ORS 571</strain>
    </source>
</reference>
<dbReference type="STRING" id="438753.AZC_3314"/>
<dbReference type="KEGG" id="azc:AZC_3314"/>
<dbReference type="PROSITE" id="PS52029">
    <property type="entry name" value="LD_TPASE"/>
    <property type="match status" value="1"/>
</dbReference>
<keyword evidence="9" id="KW-0732">Signal</keyword>
<reference evidence="11 12" key="4">
    <citation type="journal article" date="2009" name="Appl. Environ. Microbiol.">
        <title>Comparative genome-wide transcriptional profiling of Azorhizobium caulinodans ORS571 grown under free-living and symbiotic conditions.</title>
        <authorList>
            <person name="Tsukada S."/>
            <person name="Aono T."/>
            <person name="Akiba N."/>
            <person name="Lee KB."/>
            <person name="Liu CT."/>
            <person name="Toyazaki H."/>
            <person name="Oyaizu H."/>
        </authorList>
    </citation>
    <scope>NUCLEOTIDE SEQUENCE [LARGE SCALE GENOMIC DNA]</scope>
    <source>
        <strain evidence="12">ATCC 43989 / DSM 5975 / JCM 20966 / LMG 6465 / NBRC 14845 / NCIMB 13405 / ORS 571</strain>
    </source>
</reference>
<proteinExistence type="inferred from homology"/>
<gene>
    <name evidence="11" type="ordered locus">AZC_3314</name>
</gene>
<evidence type="ECO:0000313" key="11">
    <source>
        <dbReference type="EMBL" id="BAF89312.1"/>
    </source>
</evidence>
<comment type="similarity">
    <text evidence="2">Belongs to the YkuD family.</text>
</comment>
<feature type="region of interest" description="Disordered" evidence="8">
    <location>
        <begin position="351"/>
        <end position="389"/>
    </location>
</feature>
<dbReference type="GO" id="GO:0004180">
    <property type="term" value="F:carboxypeptidase activity"/>
    <property type="evidence" value="ECO:0007669"/>
    <property type="project" value="UniProtKB-ARBA"/>
</dbReference>
<keyword evidence="6 7" id="KW-0961">Cell wall biogenesis/degradation</keyword>
<keyword evidence="3" id="KW-0808">Transferase</keyword>
<dbReference type="AlphaFoldDB" id="A8IHS2"/>
<evidence type="ECO:0000259" key="10">
    <source>
        <dbReference type="PROSITE" id="PS52029"/>
    </source>
</evidence>
<keyword evidence="12" id="KW-1185">Reference proteome</keyword>
<accession>A8IHS2</accession>
<feature type="domain" description="L,D-TPase catalytic" evidence="10">
    <location>
        <begin position="62"/>
        <end position="193"/>
    </location>
</feature>
<evidence type="ECO:0000256" key="2">
    <source>
        <dbReference type="ARBA" id="ARBA00005992"/>
    </source>
</evidence>
<reference evidence="11 12" key="3">
    <citation type="journal article" date="2008" name="BMC Genomics">
        <title>The genome of the versatile nitrogen fixer Azorhizobium caulinodans ORS571.</title>
        <authorList>
            <person name="Lee KB."/>
            <person name="Backer P.D."/>
            <person name="Aono T."/>
            <person name="Liu CT."/>
            <person name="Suzuki S."/>
            <person name="Suzuki T."/>
            <person name="Kaneko T."/>
            <person name="Yamada M."/>
            <person name="Tabata S."/>
            <person name="Kupfer D.M."/>
            <person name="Najar F.Z."/>
            <person name="Wiley G.B."/>
            <person name="Roe B."/>
            <person name="Binnewies T.T."/>
            <person name="Ussery D.W."/>
            <person name="D'Haeze W."/>
            <person name="Herder J.D."/>
            <person name="Gevers D."/>
            <person name="Vereecke D."/>
            <person name="Holsters M."/>
            <person name="Oyaizu H."/>
        </authorList>
    </citation>
    <scope>NUCLEOTIDE SEQUENCE [LARGE SCALE GENOMIC DNA]</scope>
    <source>
        <strain evidence="12">ATCC 43989 / DSM 5975 / JCM 20966 / LMG 6465 / NBRC 14845 / NCIMB 13405 / ORS 571</strain>
    </source>
</reference>
<dbReference type="SUPFAM" id="SSF141523">
    <property type="entry name" value="L,D-transpeptidase catalytic domain-like"/>
    <property type="match status" value="1"/>
</dbReference>
<sequence>MLSRPLAILSRVRLAALAAVAALALAACNGQGNDVSAKANQPLSPKMISLMSEKDMAPQNPILIRVFKEEAELEVWKAKNDGSYALLKTYPICRWSGELGPKVKIGDRQAPEGFYMITPGLMNPNSSYYLSINTGFPNAFDKSWGRTGEFLMIHGDCSSAGCYAMTDEQIAEIFALAREAFAGGQRAFQIQAMPFRMTPQNLARHRNNPNMAFWRNLKQGYDHFEVTKHEPKVNVCNRQYVFDAQLQPGQAFNPSAPCPAYTVAPEIASAVGAKERSDNLKVAELSSNTPLAPVRTGRDGGMNPVFLAKLNGEDNAPARMAYGQDNVPAFDPANVRPPKADGEVVAAPVRPGAPAATPAPAPVASAPARAASTPYPNGTAAPTAGSTSSLYTRATTQTASADTGVAQASALMGAAPIVGSGGFGN</sequence>
<dbReference type="GO" id="GO:0016740">
    <property type="term" value="F:transferase activity"/>
    <property type="evidence" value="ECO:0007669"/>
    <property type="project" value="UniProtKB-KW"/>
</dbReference>
<evidence type="ECO:0000256" key="3">
    <source>
        <dbReference type="ARBA" id="ARBA00022679"/>
    </source>
</evidence>
<reference evidence="11 12" key="6">
    <citation type="journal article" date="2011" name="Appl. Environ. Microbiol.">
        <title>Involvement of the azorhizobial chromosome partition gene (parA) in the onset of bacteroid differentiation during Sesbania rostrata stem nodule development.</title>
        <authorList>
            <person name="Liu CT."/>
            <person name="Lee KB."/>
            <person name="Wang YS."/>
            <person name="Peng MH."/>
            <person name="Lee KT."/>
            <person name="Suzuki S."/>
            <person name="Suzuki T."/>
            <person name="Oyaizu H."/>
        </authorList>
    </citation>
    <scope>NUCLEOTIDE SEQUENCE [LARGE SCALE GENOMIC DNA]</scope>
    <source>
        <strain evidence="12">ATCC 43989 / DSM 5975 / JCM 20966 / LMG 6465 / NBRC 14845 / NCIMB 13405 / ORS 571</strain>
    </source>
</reference>
<feature type="active site" description="Proton donor/acceptor" evidence="7">
    <location>
        <position position="154"/>
    </location>
</feature>
<comment type="pathway">
    <text evidence="1 7">Cell wall biogenesis; peptidoglycan biosynthesis.</text>
</comment>
<feature type="signal peptide" evidence="9">
    <location>
        <begin position="1"/>
        <end position="26"/>
    </location>
</feature>
<name>A8IHS2_AZOC5</name>
<dbReference type="UniPathway" id="UPA00219"/>
<dbReference type="Pfam" id="PF03734">
    <property type="entry name" value="YkuD"/>
    <property type="match status" value="1"/>
</dbReference>
<feature type="compositionally biased region" description="Low complexity" evidence="8">
    <location>
        <begin position="351"/>
        <end position="374"/>
    </location>
</feature>
<dbReference type="InterPro" id="IPR005490">
    <property type="entry name" value="LD_TPept_cat_dom"/>
</dbReference>
<evidence type="ECO:0000313" key="12">
    <source>
        <dbReference type="Proteomes" id="UP000000270"/>
    </source>
</evidence>
<evidence type="ECO:0000256" key="9">
    <source>
        <dbReference type="SAM" id="SignalP"/>
    </source>
</evidence>
<dbReference type="HOGENOM" id="CLU_032558_4_1_5"/>
<dbReference type="PANTHER" id="PTHR36699">
    <property type="entry name" value="LD-TRANSPEPTIDASE"/>
    <property type="match status" value="1"/>
</dbReference>
<dbReference type="GO" id="GO:0071555">
    <property type="term" value="P:cell wall organization"/>
    <property type="evidence" value="ECO:0007669"/>
    <property type="project" value="UniProtKB-UniRule"/>
</dbReference>
<dbReference type="GO" id="GO:0009252">
    <property type="term" value="P:peptidoglycan biosynthetic process"/>
    <property type="evidence" value="ECO:0007669"/>
    <property type="project" value="UniProtKB-UniPathway"/>
</dbReference>
<evidence type="ECO:0000256" key="1">
    <source>
        <dbReference type="ARBA" id="ARBA00004752"/>
    </source>
</evidence>